<evidence type="ECO:0000256" key="3">
    <source>
        <dbReference type="SAM" id="MobiDB-lite"/>
    </source>
</evidence>
<feature type="compositionally biased region" description="Low complexity" evidence="3">
    <location>
        <begin position="133"/>
        <end position="154"/>
    </location>
</feature>
<evidence type="ECO:0000313" key="6">
    <source>
        <dbReference type="Proteomes" id="UP000636709"/>
    </source>
</evidence>
<dbReference type="PROSITE" id="PS51391">
    <property type="entry name" value="CID"/>
    <property type="match status" value="1"/>
</dbReference>
<evidence type="ECO:0000259" key="4">
    <source>
        <dbReference type="PROSITE" id="PS51391"/>
    </source>
</evidence>
<dbReference type="GO" id="GO:0000993">
    <property type="term" value="F:RNA polymerase II complex binding"/>
    <property type="evidence" value="ECO:0007669"/>
    <property type="project" value="TreeGrafter"/>
</dbReference>
<keyword evidence="2" id="KW-0175">Coiled coil</keyword>
<gene>
    <name evidence="5" type="ORF">HU200_064597</name>
</gene>
<feature type="compositionally biased region" description="Pro residues" evidence="3">
    <location>
        <begin position="437"/>
        <end position="451"/>
    </location>
</feature>
<dbReference type="GO" id="GO:0031124">
    <property type="term" value="P:mRNA 3'-end processing"/>
    <property type="evidence" value="ECO:0007669"/>
    <property type="project" value="TreeGrafter"/>
</dbReference>
<sequence length="555" mass="59749">MHLEIAPLLVRFVSLNYCAALSQWCIFHRKRAKRVVDTWEKQFHSATKDKKVSFLYLSNDILQNSKRKGGDFVNEFWRVLPRSLKHVYENGGEDGKKVVARLIGIWDERKVFGTRVEGLKDEILGDNPPILDNNGNSSNPSSNPSSNSKAARSSGTIVKKLTVGGMPEKIVTAYQSVLDQHFDEDTALNKCKSIVGVLERINKDIDDGSTNGNQPASKLISDLQEQEMNLKQCIGQLESVDVARTTLINQLKEALSEQESKLIILRGQLQVARAEAERAIQLRQQPGGALATSGTQSNSSPLMITPLEQTSVGSGVRSIPPQSQSLNPETSHTPTVSAVDEESKRTAAAMADKLASLSKPVLNSIISSLVAEQTASINVGSPSGEISGGPPGFQIEKRPRLEKTMQTGDMGSPFFGQVPQLQQQIRAVATSLGGTQPPTPGPFPPPPPLLPPLLQQQFGQNTGGMMGMGGPFGMMTGSMPPPHSLSNILPPGFPGPSGPPPPPPLPPAQNQPQQQQHSPQAPQQSPTSTGFFQSSAGMGFILPVQVQQSPSTQRQ</sequence>
<feature type="region of interest" description="Disordered" evidence="3">
    <location>
        <begin position="469"/>
        <end position="536"/>
    </location>
</feature>
<reference evidence="5" key="1">
    <citation type="submission" date="2020-07" db="EMBL/GenBank/DDBJ databases">
        <title>Genome sequence and genetic diversity analysis of an under-domesticated orphan crop, white fonio (Digitaria exilis).</title>
        <authorList>
            <person name="Bennetzen J.L."/>
            <person name="Chen S."/>
            <person name="Ma X."/>
            <person name="Wang X."/>
            <person name="Yssel A.E.J."/>
            <person name="Chaluvadi S.R."/>
            <person name="Johnson M."/>
            <person name="Gangashetty P."/>
            <person name="Hamidou F."/>
            <person name="Sanogo M.D."/>
            <person name="Zwaenepoel A."/>
            <person name="Wallace J."/>
            <person name="Van De Peer Y."/>
            <person name="Van Deynze A."/>
        </authorList>
    </citation>
    <scope>NUCLEOTIDE SEQUENCE</scope>
    <source>
        <tissue evidence="5">Leaves</tissue>
    </source>
</reference>
<feature type="compositionally biased region" description="Low complexity" evidence="3">
    <location>
        <begin position="510"/>
        <end position="526"/>
    </location>
</feature>
<dbReference type="EMBL" id="JACEFO010002806">
    <property type="protein sequence ID" value="KAF8648556.1"/>
    <property type="molecule type" value="Genomic_DNA"/>
</dbReference>
<feature type="compositionally biased region" description="Polar residues" evidence="3">
    <location>
        <begin position="527"/>
        <end position="536"/>
    </location>
</feature>
<comment type="caution">
    <text evidence="5">The sequence shown here is derived from an EMBL/GenBank/DDBJ whole genome shotgun (WGS) entry which is preliminary data.</text>
</comment>
<evidence type="ECO:0000256" key="2">
    <source>
        <dbReference type="SAM" id="Coils"/>
    </source>
</evidence>
<dbReference type="Gene3D" id="1.25.40.90">
    <property type="match status" value="1"/>
</dbReference>
<dbReference type="Pfam" id="PF04818">
    <property type="entry name" value="CID"/>
    <property type="match status" value="1"/>
</dbReference>
<keyword evidence="1" id="KW-0507">mRNA processing</keyword>
<dbReference type="AlphaFoldDB" id="A0A835DY04"/>
<keyword evidence="6" id="KW-1185">Reference proteome</keyword>
<feature type="compositionally biased region" description="Pro residues" evidence="3">
    <location>
        <begin position="491"/>
        <end position="509"/>
    </location>
</feature>
<dbReference type="InterPro" id="IPR006569">
    <property type="entry name" value="CID_dom"/>
</dbReference>
<dbReference type="GO" id="GO:0005634">
    <property type="term" value="C:nucleus"/>
    <property type="evidence" value="ECO:0007669"/>
    <property type="project" value="UniProtKB-ARBA"/>
</dbReference>
<feature type="coiled-coil region" evidence="2">
    <location>
        <begin position="248"/>
        <end position="275"/>
    </location>
</feature>
<dbReference type="PANTHER" id="PTHR12460:SF37">
    <property type="entry name" value="EXPRESSED PROTEIN"/>
    <property type="match status" value="1"/>
</dbReference>
<feature type="region of interest" description="Disordered" evidence="3">
    <location>
        <begin position="431"/>
        <end position="451"/>
    </location>
</feature>
<organism evidence="5 6">
    <name type="scientific">Digitaria exilis</name>
    <dbReference type="NCBI Taxonomy" id="1010633"/>
    <lineage>
        <taxon>Eukaryota</taxon>
        <taxon>Viridiplantae</taxon>
        <taxon>Streptophyta</taxon>
        <taxon>Embryophyta</taxon>
        <taxon>Tracheophyta</taxon>
        <taxon>Spermatophyta</taxon>
        <taxon>Magnoliopsida</taxon>
        <taxon>Liliopsida</taxon>
        <taxon>Poales</taxon>
        <taxon>Poaceae</taxon>
        <taxon>PACMAD clade</taxon>
        <taxon>Panicoideae</taxon>
        <taxon>Panicodae</taxon>
        <taxon>Paniceae</taxon>
        <taxon>Anthephorinae</taxon>
        <taxon>Digitaria</taxon>
    </lineage>
</organism>
<dbReference type="InterPro" id="IPR008942">
    <property type="entry name" value="ENTH_VHS"/>
</dbReference>
<feature type="compositionally biased region" description="Polar residues" evidence="3">
    <location>
        <begin position="320"/>
        <end position="336"/>
    </location>
</feature>
<evidence type="ECO:0000256" key="1">
    <source>
        <dbReference type="ARBA" id="ARBA00022664"/>
    </source>
</evidence>
<dbReference type="PANTHER" id="PTHR12460">
    <property type="entry name" value="CYCLIN-DEPENDENT KINASE INHIBITOR-RELATED PROTEIN"/>
    <property type="match status" value="1"/>
</dbReference>
<dbReference type="SMART" id="SM00582">
    <property type="entry name" value="RPR"/>
    <property type="match status" value="1"/>
</dbReference>
<feature type="region of interest" description="Disordered" evidence="3">
    <location>
        <begin position="123"/>
        <end position="154"/>
    </location>
</feature>
<dbReference type="CDD" id="cd16981">
    <property type="entry name" value="CID_RPRD_like"/>
    <property type="match status" value="1"/>
</dbReference>
<dbReference type="SUPFAM" id="SSF48464">
    <property type="entry name" value="ENTH/VHS domain"/>
    <property type="match status" value="1"/>
</dbReference>
<dbReference type="FunFam" id="1.25.40.90:FF:000018">
    <property type="entry name" value="ENTH/VHS family protein isoform 1"/>
    <property type="match status" value="1"/>
</dbReference>
<dbReference type="Proteomes" id="UP000636709">
    <property type="component" value="Unassembled WGS sequence"/>
</dbReference>
<name>A0A835DY04_9POAL</name>
<accession>A0A835DY04</accession>
<feature type="region of interest" description="Disordered" evidence="3">
    <location>
        <begin position="311"/>
        <end position="343"/>
    </location>
</feature>
<protein>
    <recommendedName>
        <fullName evidence="4">CID domain-containing protein</fullName>
    </recommendedName>
</protein>
<dbReference type="OrthoDB" id="10069473at2759"/>
<evidence type="ECO:0000313" key="5">
    <source>
        <dbReference type="EMBL" id="KAF8648556.1"/>
    </source>
</evidence>
<feature type="domain" description="CID" evidence="4">
    <location>
        <begin position="1"/>
        <end position="128"/>
    </location>
</feature>
<proteinExistence type="predicted"/>